<accession>A0A9P4M0W1</accession>
<dbReference type="AlphaFoldDB" id="A0A9P4M0W1"/>
<feature type="compositionally biased region" description="Low complexity" evidence="1">
    <location>
        <begin position="217"/>
        <end position="233"/>
    </location>
</feature>
<protein>
    <submittedName>
        <fullName evidence="2">Uncharacterized protein</fullName>
    </submittedName>
</protein>
<sequence>MAATSTRSARRSNASHFHFDASLLTDLHNSSSFLASDLEKRWIQSDRVASHLRDWYNACLKDEGHGGWVKELLSQARTDLHEHQFTRFIDTVVSYITDPEHSEDQLVASQDPEPDSPAVDINFFVQMWGLTADTIIHEPANADSVSPFAQYLSSRPDWCYRTAVKLLVCAFEDVNKNPSGYFATLLNDPDADPAAGCKRCEKSEGPQLPAPKRATAVREAATEAAPIAAQDAPPGAPTEEDEEAEDEMTR</sequence>
<dbReference type="EMBL" id="ML978143">
    <property type="protein sequence ID" value="KAF2092740.1"/>
    <property type="molecule type" value="Genomic_DNA"/>
</dbReference>
<evidence type="ECO:0000256" key="1">
    <source>
        <dbReference type="SAM" id="MobiDB-lite"/>
    </source>
</evidence>
<feature type="region of interest" description="Disordered" evidence="1">
    <location>
        <begin position="197"/>
        <end position="250"/>
    </location>
</feature>
<keyword evidence="3" id="KW-1185">Reference proteome</keyword>
<dbReference type="Proteomes" id="UP000799772">
    <property type="component" value="Unassembled WGS sequence"/>
</dbReference>
<evidence type="ECO:0000313" key="3">
    <source>
        <dbReference type="Proteomes" id="UP000799772"/>
    </source>
</evidence>
<gene>
    <name evidence="2" type="ORF">NA57DRAFT_82102</name>
</gene>
<reference evidence="2" key="1">
    <citation type="journal article" date="2020" name="Stud. Mycol.">
        <title>101 Dothideomycetes genomes: a test case for predicting lifestyles and emergence of pathogens.</title>
        <authorList>
            <person name="Haridas S."/>
            <person name="Albert R."/>
            <person name="Binder M."/>
            <person name="Bloem J."/>
            <person name="Labutti K."/>
            <person name="Salamov A."/>
            <person name="Andreopoulos B."/>
            <person name="Baker S."/>
            <person name="Barry K."/>
            <person name="Bills G."/>
            <person name="Bluhm B."/>
            <person name="Cannon C."/>
            <person name="Castanera R."/>
            <person name="Culley D."/>
            <person name="Daum C."/>
            <person name="Ezra D."/>
            <person name="Gonzalez J."/>
            <person name="Henrissat B."/>
            <person name="Kuo A."/>
            <person name="Liang C."/>
            <person name="Lipzen A."/>
            <person name="Lutzoni F."/>
            <person name="Magnuson J."/>
            <person name="Mondo S."/>
            <person name="Nolan M."/>
            <person name="Ohm R."/>
            <person name="Pangilinan J."/>
            <person name="Park H.-J."/>
            <person name="Ramirez L."/>
            <person name="Alfaro M."/>
            <person name="Sun H."/>
            <person name="Tritt A."/>
            <person name="Yoshinaga Y."/>
            <person name="Zwiers L.-H."/>
            <person name="Turgeon B."/>
            <person name="Goodwin S."/>
            <person name="Spatafora J."/>
            <person name="Crous P."/>
            <person name="Grigoriev I."/>
        </authorList>
    </citation>
    <scope>NUCLEOTIDE SEQUENCE</scope>
    <source>
        <strain evidence="2">CBS 133067</strain>
    </source>
</reference>
<proteinExistence type="predicted"/>
<name>A0A9P4M0W1_9PEZI</name>
<evidence type="ECO:0000313" key="2">
    <source>
        <dbReference type="EMBL" id="KAF2092740.1"/>
    </source>
</evidence>
<organism evidence="2 3">
    <name type="scientific">Rhizodiscina lignyota</name>
    <dbReference type="NCBI Taxonomy" id="1504668"/>
    <lineage>
        <taxon>Eukaryota</taxon>
        <taxon>Fungi</taxon>
        <taxon>Dikarya</taxon>
        <taxon>Ascomycota</taxon>
        <taxon>Pezizomycotina</taxon>
        <taxon>Dothideomycetes</taxon>
        <taxon>Pleosporomycetidae</taxon>
        <taxon>Aulographales</taxon>
        <taxon>Rhizodiscinaceae</taxon>
        <taxon>Rhizodiscina</taxon>
    </lineage>
</organism>
<comment type="caution">
    <text evidence="2">The sequence shown here is derived from an EMBL/GenBank/DDBJ whole genome shotgun (WGS) entry which is preliminary data.</text>
</comment>
<feature type="compositionally biased region" description="Acidic residues" evidence="1">
    <location>
        <begin position="238"/>
        <end position="250"/>
    </location>
</feature>